<dbReference type="EMBL" id="VBUT01000008">
    <property type="protein sequence ID" value="TLF75270.1"/>
    <property type="molecule type" value="Genomic_DNA"/>
</dbReference>
<evidence type="ECO:0000313" key="3">
    <source>
        <dbReference type="Proteomes" id="UP000306378"/>
    </source>
</evidence>
<protein>
    <submittedName>
        <fullName evidence="2">Uncharacterized protein</fullName>
    </submittedName>
</protein>
<organism evidence="2 3">
    <name type="scientific">Nocardia cyriacigeorgica</name>
    <dbReference type="NCBI Taxonomy" id="135487"/>
    <lineage>
        <taxon>Bacteria</taxon>
        <taxon>Bacillati</taxon>
        <taxon>Actinomycetota</taxon>
        <taxon>Actinomycetes</taxon>
        <taxon>Mycobacteriales</taxon>
        <taxon>Nocardiaceae</taxon>
        <taxon>Nocardia</taxon>
    </lineage>
</organism>
<proteinExistence type="predicted"/>
<feature type="region of interest" description="Disordered" evidence="1">
    <location>
        <begin position="55"/>
        <end position="76"/>
    </location>
</feature>
<reference evidence="2 3" key="1">
    <citation type="submission" date="2019-05" db="EMBL/GenBank/DDBJ databases">
        <title>Genomes sequences of two Nocardia cyriacigeorgica environmental isolates, type strains Nocardia asteroides ATCC 19247 and Nocardia cyriacigeorgica DSM 44484.</title>
        <authorList>
            <person name="Vautrin F."/>
            <person name="Bergeron E."/>
            <person name="Dubost A."/>
            <person name="Abrouk D."/>
            <person name="Rodriguez Nava V."/>
            <person name="Pujic P."/>
        </authorList>
    </citation>
    <scope>NUCLEOTIDE SEQUENCE [LARGE SCALE GENOMIC DNA]</scope>
    <source>
        <strain evidence="2 3">EML 446</strain>
    </source>
</reference>
<sequence>MDAGDVVGGSVIEGPGGALERLVRAASGLSEEAQRYLAMIADRLRVSEGLPLFDDAGELREAGEAPGQGAEPEREV</sequence>
<dbReference type="AlphaFoldDB" id="A0A5R8NHX9"/>
<dbReference type="RefSeq" id="WP_138450247.1">
    <property type="nucleotide sequence ID" value="NZ_VBUT01000008.1"/>
</dbReference>
<name>A0A5R8NHX9_9NOCA</name>
<comment type="caution">
    <text evidence="2">The sequence shown here is derived from an EMBL/GenBank/DDBJ whole genome shotgun (WGS) entry which is preliminary data.</text>
</comment>
<dbReference type="Proteomes" id="UP000306378">
    <property type="component" value="Unassembled WGS sequence"/>
</dbReference>
<evidence type="ECO:0000313" key="2">
    <source>
        <dbReference type="EMBL" id="TLF75270.1"/>
    </source>
</evidence>
<accession>A0A5R8NHX9</accession>
<gene>
    <name evidence="2" type="ORF">FEK34_21200</name>
</gene>
<evidence type="ECO:0000256" key="1">
    <source>
        <dbReference type="SAM" id="MobiDB-lite"/>
    </source>
</evidence>